<dbReference type="GeneID" id="34619848"/>
<dbReference type="Proteomes" id="UP000515125">
    <property type="component" value="Unplaced"/>
</dbReference>
<organism evidence="2 3">
    <name type="scientific">Cyclospora cayetanensis</name>
    <dbReference type="NCBI Taxonomy" id="88456"/>
    <lineage>
        <taxon>Eukaryota</taxon>
        <taxon>Sar</taxon>
        <taxon>Alveolata</taxon>
        <taxon>Apicomplexa</taxon>
        <taxon>Conoidasida</taxon>
        <taxon>Coccidia</taxon>
        <taxon>Eucoccidiorida</taxon>
        <taxon>Eimeriorina</taxon>
        <taxon>Eimeriidae</taxon>
        <taxon>Cyclospora</taxon>
    </lineage>
</organism>
<gene>
    <name evidence="3" type="primary">LOC34619848</name>
</gene>
<feature type="compositionally biased region" description="Polar residues" evidence="1">
    <location>
        <begin position="401"/>
        <end position="415"/>
    </location>
</feature>
<feature type="compositionally biased region" description="Basic and acidic residues" evidence="1">
    <location>
        <begin position="39"/>
        <end position="48"/>
    </location>
</feature>
<proteinExistence type="predicted"/>
<keyword evidence="2" id="KW-1185">Reference proteome</keyword>
<dbReference type="RefSeq" id="XP_026191356.1">
    <property type="nucleotide sequence ID" value="XM_026335571.1"/>
</dbReference>
<evidence type="ECO:0000256" key="1">
    <source>
        <dbReference type="SAM" id="MobiDB-lite"/>
    </source>
</evidence>
<reference evidence="3" key="1">
    <citation type="submission" date="2025-08" db="UniProtKB">
        <authorList>
            <consortium name="RefSeq"/>
        </authorList>
    </citation>
    <scope>IDENTIFICATION</scope>
</reference>
<feature type="region of interest" description="Disordered" evidence="1">
    <location>
        <begin position="401"/>
        <end position="443"/>
    </location>
</feature>
<protein>
    <submittedName>
        <fullName evidence="3">Uncharacterized protein LOC34619848</fullName>
    </submittedName>
</protein>
<accession>A0A6P6RU48</accession>
<dbReference type="OrthoDB" id="346203at2759"/>
<feature type="region of interest" description="Disordered" evidence="1">
    <location>
        <begin position="1"/>
        <end position="48"/>
    </location>
</feature>
<sequence length="651" mass="69745">MAGTNATGKLADAVGTHHPSPPLLQEGQGLPRGPPRPEGSTEPHAEHARDAGKIGFPIDLLSLLRGHPGPQMLPPESGSTFRQSDGSFRCNWDALKSGEAFCSSVNACCTFCLSRALGGPSALSAALLEKLRGEAKVAIEEEVGRLVQVVRETAAAAQTEGPCGHAEAAEKATQELLKHPALQAVAFLSVHERRLAVFEIWLDRWQVLCRDYHCTCGSAEAALDGLSKVASSAASTGSDSDTKAAVEDLKTQVSRLREEAHTAQQEEEGTVSEARSLSMALVTKQQQFLQAVERVKALEKIRADPAFAIMQRAQQQLSFASPEGLFASYKEPLSFIEEKCNKLADLARLMQQQSTQPLTGASLLRSSWTASQSLGTALGEEDASVRAGDAGLLGALGSLQTPHASLHSPRSQRARISSRFASPVAQGEAQATVSAARDGEEAPRRGDFAEILHCLQREGPKGSPAKNGQPLNREPDRKDVVEQEPPLVAPAGTLVCQAPEASPASCQRRMQARAEAGSSSKRIRPVKNSLLSSLWGRSPPPGAAHADLDMDTEAAWPPMEQKRGRKTEAQCKSDAAAFAQWCCPSFAKTCEIFDSNSLLSGPIAHTPGSSCTDHKGWLQQSLPLFSVYFWIIFTGDFVDRFIPTSTARRVV</sequence>
<dbReference type="AlphaFoldDB" id="A0A6P6RU48"/>
<feature type="region of interest" description="Disordered" evidence="1">
    <location>
        <begin position="457"/>
        <end position="479"/>
    </location>
</feature>
<evidence type="ECO:0000313" key="3">
    <source>
        <dbReference type="RefSeq" id="XP_026191356.1"/>
    </source>
</evidence>
<name>A0A6P6RU48_9EIME</name>
<evidence type="ECO:0000313" key="2">
    <source>
        <dbReference type="Proteomes" id="UP000515125"/>
    </source>
</evidence>